<dbReference type="Proteomes" id="UP001152798">
    <property type="component" value="Chromosome 5"/>
</dbReference>
<dbReference type="AlphaFoldDB" id="A0A9P0HKJ3"/>
<dbReference type="InterPro" id="IPR018186">
    <property type="entry name" value="TF_T-box_CS"/>
</dbReference>
<dbReference type="Gene3D" id="2.60.40.820">
    <property type="entry name" value="Transcription factor, T-box"/>
    <property type="match status" value="1"/>
</dbReference>
<name>A0A9P0HKJ3_NEZVI</name>
<dbReference type="FunFam" id="2.60.40.820:FF:000010">
    <property type="entry name" value="T-box transcription factor TBX6"/>
    <property type="match status" value="1"/>
</dbReference>
<dbReference type="InterPro" id="IPR046360">
    <property type="entry name" value="T-box_DNA-bd"/>
</dbReference>
<evidence type="ECO:0000313" key="11">
    <source>
        <dbReference type="Proteomes" id="UP001152798"/>
    </source>
</evidence>
<gene>
    <name evidence="10" type="ORF">NEZAVI_LOCUS11815</name>
</gene>
<keyword evidence="6 7" id="KW-0539">Nucleus</keyword>
<keyword evidence="4 7" id="KW-0238">DNA-binding</keyword>
<dbReference type="InterPro" id="IPR001699">
    <property type="entry name" value="TF_T-box"/>
</dbReference>
<dbReference type="SMART" id="SM00425">
    <property type="entry name" value="TBOX"/>
    <property type="match status" value="1"/>
</dbReference>
<evidence type="ECO:0000256" key="6">
    <source>
        <dbReference type="ARBA" id="ARBA00023242"/>
    </source>
</evidence>
<evidence type="ECO:0000313" key="10">
    <source>
        <dbReference type="EMBL" id="CAH1403161.1"/>
    </source>
</evidence>
<dbReference type="PROSITE" id="PS50252">
    <property type="entry name" value="TBOX_3"/>
    <property type="match status" value="1"/>
</dbReference>
<evidence type="ECO:0000256" key="7">
    <source>
        <dbReference type="PROSITE-ProRule" id="PRU00201"/>
    </source>
</evidence>
<dbReference type="CDD" id="cd20681">
    <property type="entry name" value="T-box_Drosocross-like"/>
    <property type="match status" value="1"/>
</dbReference>
<dbReference type="PROSITE" id="PS01283">
    <property type="entry name" value="TBOX_1"/>
    <property type="match status" value="1"/>
</dbReference>
<feature type="compositionally biased region" description="Basic and acidic residues" evidence="8">
    <location>
        <begin position="212"/>
        <end position="221"/>
    </location>
</feature>
<dbReference type="PANTHER" id="PTHR11267">
    <property type="entry name" value="T-BOX PROTEIN-RELATED"/>
    <property type="match status" value="1"/>
</dbReference>
<evidence type="ECO:0000256" key="4">
    <source>
        <dbReference type="ARBA" id="ARBA00023125"/>
    </source>
</evidence>
<keyword evidence="3" id="KW-0805">Transcription regulation</keyword>
<dbReference type="GO" id="GO:0045893">
    <property type="term" value="P:positive regulation of DNA-templated transcription"/>
    <property type="evidence" value="ECO:0007669"/>
    <property type="project" value="InterPro"/>
</dbReference>
<keyword evidence="11" id="KW-1185">Reference proteome</keyword>
<evidence type="ECO:0000256" key="1">
    <source>
        <dbReference type="ARBA" id="ARBA00004123"/>
    </source>
</evidence>
<evidence type="ECO:0000256" key="2">
    <source>
        <dbReference type="ARBA" id="ARBA00022473"/>
    </source>
</evidence>
<dbReference type="GO" id="GO:0000981">
    <property type="term" value="F:DNA-binding transcription factor activity, RNA polymerase II-specific"/>
    <property type="evidence" value="ECO:0007669"/>
    <property type="project" value="TreeGrafter"/>
</dbReference>
<dbReference type="Pfam" id="PF00907">
    <property type="entry name" value="T-box"/>
    <property type="match status" value="1"/>
</dbReference>
<proteinExistence type="predicted"/>
<sequence length="344" mass="38706">MTAVVESSHPNLVGASLQLKNAPLWKQFNEHTTEMIITKSGRRMFPSLRISISGLEPDTRYFLILETRLSEGKRYKFSAGTWSGIGPADPQPHPSTRIYIHPDSPSPGSAWMAQDILFQKAKLTNNTLDRSGNLVLTSMHKYQPYIHIVKASDILALDWSPSATFTFPETEFVAVTAYQNEKITELKINYNPFAKAFRENGQARTKRKIQAKQREEMRQDDENQSDDASSSGDKSDENLSPIKDLCKDRTRIANSNAPECETPKTTGAKRVCIKGEDDSGISVGSVTPPVEESVILPPPPPYYPPAFWPFPPYFPYPAFYYPPPFYPPPPPLLDLRPTDYSIKH</sequence>
<evidence type="ECO:0000256" key="5">
    <source>
        <dbReference type="ARBA" id="ARBA00023163"/>
    </source>
</evidence>
<accession>A0A9P0HKJ3</accession>
<dbReference type="OrthoDB" id="7442607at2759"/>
<dbReference type="InterPro" id="IPR036960">
    <property type="entry name" value="T-box_sf"/>
</dbReference>
<dbReference type="GO" id="GO:0000978">
    <property type="term" value="F:RNA polymerase II cis-regulatory region sequence-specific DNA binding"/>
    <property type="evidence" value="ECO:0007669"/>
    <property type="project" value="InterPro"/>
</dbReference>
<dbReference type="PROSITE" id="PS01264">
    <property type="entry name" value="TBOX_2"/>
    <property type="match status" value="1"/>
</dbReference>
<feature type="region of interest" description="Disordered" evidence="8">
    <location>
        <begin position="199"/>
        <end position="241"/>
    </location>
</feature>
<dbReference type="EMBL" id="OV725081">
    <property type="protein sequence ID" value="CAH1403161.1"/>
    <property type="molecule type" value="Genomic_DNA"/>
</dbReference>
<dbReference type="PRINTS" id="PR00937">
    <property type="entry name" value="TBOX"/>
</dbReference>
<feature type="domain" description="T-box" evidence="9">
    <location>
        <begin position="19"/>
        <end position="199"/>
    </location>
</feature>
<reference evidence="10" key="1">
    <citation type="submission" date="2022-01" db="EMBL/GenBank/DDBJ databases">
        <authorList>
            <person name="King R."/>
        </authorList>
    </citation>
    <scope>NUCLEOTIDE SEQUENCE</scope>
</reference>
<dbReference type="InterPro" id="IPR008967">
    <property type="entry name" value="p53-like_TF_DNA-bd_sf"/>
</dbReference>
<keyword evidence="2" id="KW-0217">Developmental protein</keyword>
<evidence type="ECO:0000259" key="9">
    <source>
        <dbReference type="PROSITE" id="PS50252"/>
    </source>
</evidence>
<dbReference type="PANTHER" id="PTHR11267:SF204">
    <property type="entry name" value="SPADETAIL"/>
    <property type="match status" value="1"/>
</dbReference>
<dbReference type="GO" id="GO:0001708">
    <property type="term" value="P:cell fate specification"/>
    <property type="evidence" value="ECO:0007669"/>
    <property type="project" value="TreeGrafter"/>
</dbReference>
<dbReference type="GO" id="GO:0000785">
    <property type="term" value="C:chromatin"/>
    <property type="evidence" value="ECO:0007669"/>
    <property type="project" value="TreeGrafter"/>
</dbReference>
<comment type="caution">
    <text evidence="7">Lacks conserved residue(s) required for the propagation of feature annotation.</text>
</comment>
<organism evidence="10 11">
    <name type="scientific">Nezara viridula</name>
    <name type="common">Southern green stink bug</name>
    <name type="synonym">Cimex viridulus</name>
    <dbReference type="NCBI Taxonomy" id="85310"/>
    <lineage>
        <taxon>Eukaryota</taxon>
        <taxon>Metazoa</taxon>
        <taxon>Ecdysozoa</taxon>
        <taxon>Arthropoda</taxon>
        <taxon>Hexapoda</taxon>
        <taxon>Insecta</taxon>
        <taxon>Pterygota</taxon>
        <taxon>Neoptera</taxon>
        <taxon>Paraneoptera</taxon>
        <taxon>Hemiptera</taxon>
        <taxon>Heteroptera</taxon>
        <taxon>Panheteroptera</taxon>
        <taxon>Pentatomomorpha</taxon>
        <taxon>Pentatomoidea</taxon>
        <taxon>Pentatomidae</taxon>
        <taxon>Pentatominae</taxon>
        <taxon>Nezara</taxon>
    </lineage>
</organism>
<evidence type="ECO:0000256" key="3">
    <source>
        <dbReference type="ARBA" id="ARBA00023015"/>
    </source>
</evidence>
<evidence type="ECO:0000256" key="8">
    <source>
        <dbReference type="SAM" id="MobiDB-lite"/>
    </source>
</evidence>
<keyword evidence="5" id="KW-0804">Transcription</keyword>
<dbReference type="GO" id="GO:0005634">
    <property type="term" value="C:nucleus"/>
    <property type="evidence" value="ECO:0007669"/>
    <property type="project" value="UniProtKB-SubCell"/>
</dbReference>
<protein>
    <recommendedName>
        <fullName evidence="9">T-box domain-containing protein</fullName>
    </recommendedName>
</protein>
<dbReference type="SUPFAM" id="SSF49417">
    <property type="entry name" value="p53-like transcription factors"/>
    <property type="match status" value="1"/>
</dbReference>
<comment type="subcellular location">
    <subcellularLocation>
        <location evidence="1 7">Nucleus</location>
    </subcellularLocation>
</comment>